<dbReference type="SUPFAM" id="SSF57756">
    <property type="entry name" value="Retrovirus zinc finger-like domains"/>
    <property type="match status" value="1"/>
</dbReference>
<gene>
    <name evidence="4" type="ORF">HanXRQr2_Chr17g0792481</name>
</gene>
<evidence type="ECO:0000313" key="5">
    <source>
        <dbReference type="Proteomes" id="UP000215914"/>
    </source>
</evidence>
<evidence type="ECO:0000313" key="4">
    <source>
        <dbReference type="EMBL" id="KAF5754545.1"/>
    </source>
</evidence>
<dbReference type="SMART" id="SM00343">
    <property type="entry name" value="ZnF_C2HC"/>
    <property type="match status" value="1"/>
</dbReference>
<dbReference type="Gene3D" id="4.10.60.10">
    <property type="entry name" value="Zinc finger, CCHC-type"/>
    <property type="match status" value="1"/>
</dbReference>
<keyword evidence="5" id="KW-1185">Reference proteome</keyword>
<keyword evidence="1" id="KW-0479">Metal-binding</keyword>
<dbReference type="Pfam" id="PF00098">
    <property type="entry name" value="zf-CCHC"/>
    <property type="match status" value="1"/>
</dbReference>
<dbReference type="AlphaFoldDB" id="A0A9K3DFZ2"/>
<comment type="caution">
    <text evidence="4">The sequence shown here is derived from an EMBL/GenBank/DDBJ whole genome shotgun (WGS) entry which is preliminary data.</text>
</comment>
<evidence type="ECO:0000259" key="3">
    <source>
        <dbReference type="PROSITE" id="PS50158"/>
    </source>
</evidence>
<dbReference type="InterPro" id="IPR001878">
    <property type="entry name" value="Znf_CCHC"/>
</dbReference>
<evidence type="ECO:0000256" key="2">
    <source>
        <dbReference type="SAM" id="Coils"/>
    </source>
</evidence>
<dbReference type="Proteomes" id="UP000215914">
    <property type="component" value="Unassembled WGS sequence"/>
</dbReference>
<proteinExistence type="predicted"/>
<keyword evidence="1" id="KW-0862">Zinc</keyword>
<dbReference type="InterPro" id="IPR036875">
    <property type="entry name" value="Znf_CCHC_sf"/>
</dbReference>
<dbReference type="GO" id="GO:0008270">
    <property type="term" value="F:zinc ion binding"/>
    <property type="evidence" value="ECO:0007669"/>
    <property type="project" value="UniProtKB-KW"/>
</dbReference>
<organism evidence="4 5">
    <name type="scientific">Helianthus annuus</name>
    <name type="common">Common sunflower</name>
    <dbReference type="NCBI Taxonomy" id="4232"/>
    <lineage>
        <taxon>Eukaryota</taxon>
        <taxon>Viridiplantae</taxon>
        <taxon>Streptophyta</taxon>
        <taxon>Embryophyta</taxon>
        <taxon>Tracheophyta</taxon>
        <taxon>Spermatophyta</taxon>
        <taxon>Magnoliopsida</taxon>
        <taxon>eudicotyledons</taxon>
        <taxon>Gunneridae</taxon>
        <taxon>Pentapetalae</taxon>
        <taxon>asterids</taxon>
        <taxon>campanulids</taxon>
        <taxon>Asterales</taxon>
        <taxon>Asteraceae</taxon>
        <taxon>Asteroideae</taxon>
        <taxon>Heliantheae alliance</taxon>
        <taxon>Heliantheae</taxon>
        <taxon>Helianthus</taxon>
    </lineage>
</organism>
<name>A0A9K3DFZ2_HELAN</name>
<dbReference type="EMBL" id="MNCJ02000332">
    <property type="protein sequence ID" value="KAF5754545.1"/>
    <property type="molecule type" value="Genomic_DNA"/>
</dbReference>
<sequence length="360" mass="41722">MSFLASILVSYEGLIAGKIINPNMTKEDYDQVDPEEMELMDIRWCMASVIRIAQRFMEITGKKCLEGPEMKIGFNKNKVTCFKCKQKGHFKRECTNNKDDDSVNPFYEDYYKKAIYHQNNEQPNRKQIEEGSSKEKRQAVLSLCDRSETSIQNIDWDKYFDEQEGPRIVIHDDEGYDWSQHDKLAGKAKAMITEIKESREERHARLRLDVVYDAYKEATLAGKWNKEKECFVDPQGNPTVDPMKVDFEALVAAIPTVSVWCKGFEEIPRYKEKVEEGIKKVIYASLEKKKKTVEEIVNESEKLVKEVKKADEKVEEAVEEKQQVIEEDQIQQVKETTVSITKVTTQIDSSDQSIDNKAEQ</sequence>
<reference evidence="4" key="2">
    <citation type="submission" date="2020-06" db="EMBL/GenBank/DDBJ databases">
        <title>Helianthus annuus Genome sequencing and assembly Release 2.</title>
        <authorList>
            <person name="Gouzy J."/>
            <person name="Langlade N."/>
            <person name="Munos S."/>
        </authorList>
    </citation>
    <scope>NUCLEOTIDE SEQUENCE</scope>
    <source>
        <tissue evidence="4">Leaves</tissue>
    </source>
</reference>
<accession>A0A9K3DFZ2</accession>
<protein>
    <submittedName>
        <fullName evidence="4">Transcription factor interactor and regulator CCHC(Zn) family</fullName>
    </submittedName>
</protein>
<reference evidence="4" key="1">
    <citation type="journal article" date="2017" name="Nature">
        <title>The sunflower genome provides insights into oil metabolism, flowering and Asterid evolution.</title>
        <authorList>
            <person name="Badouin H."/>
            <person name="Gouzy J."/>
            <person name="Grassa C.J."/>
            <person name="Murat F."/>
            <person name="Staton S.E."/>
            <person name="Cottret L."/>
            <person name="Lelandais-Briere C."/>
            <person name="Owens G.L."/>
            <person name="Carrere S."/>
            <person name="Mayjonade B."/>
            <person name="Legrand L."/>
            <person name="Gill N."/>
            <person name="Kane N.C."/>
            <person name="Bowers J.E."/>
            <person name="Hubner S."/>
            <person name="Bellec A."/>
            <person name="Berard A."/>
            <person name="Berges H."/>
            <person name="Blanchet N."/>
            <person name="Boniface M.C."/>
            <person name="Brunel D."/>
            <person name="Catrice O."/>
            <person name="Chaidir N."/>
            <person name="Claudel C."/>
            <person name="Donnadieu C."/>
            <person name="Faraut T."/>
            <person name="Fievet G."/>
            <person name="Helmstetter N."/>
            <person name="King M."/>
            <person name="Knapp S.J."/>
            <person name="Lai Z."/>
            <person name="Le Paslier M.C."/>
            <person name="Lippi Y."/>
            <person name="Lorenzon L."/>
            <person name="Mandel J.R."/>
            <person name="Marage G."/>
            <person name="Marchand G."/>
            <person name="Marquand E."/>
            <person name="Bret-Mestries E."/>
            <person name="Morien E."/>
            <person name="Nambeesan S."/>
            <person name="Nguyen T."/>
            <person name="Pegot-Espagnet P."/>
            <person name="Pouilly N."/>
            <person name="Raftis F."/>
            <person name="Sallet E."/>
            <person name="Schiex T."/>
            <person name="Thomas J."/>
            <person name="Vandecasteele C."/>
            <person name="Vares D."/>
            <person name="Vear F."/>
            <person name="Vautrin S."/>
            <person name="Crespi M."/>
            <person name="Mangin B."/>
            <person name="Burke J.M."/>
            <person name="Salse J."/>
            <person name="Munos S."/>
            <person name="Vincourt P."/>
            <person name="Rieseberg L.H."/>
            <person name="Langlade N.B."/>
        </authorList>
    </citation>
    <scope>NUCLEOTIDE SEQUENCE</scope>
    <source>
        <tissue evidence="4">Leaves</tissue>
    </source>
</reference>
<feature type="domain" description="CCHC-type" evidence="3">
    <location>
        <begin position="81"/>
        <end position="96"/>
    </location>
</feature>
<dbReference type="GO" id="GO:0003676">
    <property type="term" value="F:nucleic acid binding"/>
    <property type="evidence" value="ECO:0007669"/>
    <property type="project" value="InterPro"/>
</dbReference>
<keyword evidence="2" id="KW-0175">Coiled coil</keyword>
<evidence type="ECO:0000256" key="1">
    <source>
        <dbReference type="PROSITE-ProRule" id="PRU00047"/>
    </source>
</evidence>
<dbReference type="Gramene" id="mRNA:HanXRQr2_Chr17g0792481">
    <property type="protein sequence ID" value="CDS:HanXRQr2_Chr17g0792481.1"/>
    <property type="gene ID" value="HanXRQr2_Chr17g0792481"/>
</dbReference>
<feature type="coiled-coil region" evidence="2">
    <location>
        <begin position="283"/>
        <end position="327"/>
    </location>
</feature>
<dbReference type="PROSITE" id="PS50158">
    <property type="entry name" value="ZF_CCHC"/>
    <property type="match status" value="1"/>
</dbReference>
<keyword evidence="1" id="KW-0863">Zinc-finger</keyword>